<evidence type="ECO:0000313" key="2">
    <source>
        <dbReference type="EMBL" id="CAN80816.1"/>
    </source>
</evidence>
<feature type="compositionally biased region" description="Low complexity" evidence="1">
    <location>
        <begin position="70"/>
        <end position="88"/>
    </location>
</feature>
<protein>
    <submittedName>
        <fullName evidence="2">Uncharacterized protein</fullName>
    </submittedName>
</protein>
<proteinExistence type="predicted"/>
<gene>
    <name evidence="2" type="ORF">VITISV_020467</name>
</gene>
<feature type="region of interest" description="Disordered" evidence="1">
    <location>
        <begin position="43"/>
        <end position="101"/>
    </location>
</feature>
<reference evidence="2" key="1">
    <citation type="journal article" date="2007" name="PLoS ONE">
        <title>The first genome sequence of an elite grapevine cultivar (Pinot noir Vitis vinifera L.): coping with a highly heterozygous genome.</title>
        <authorList>
            <person name="Velasco R."/>
            <person name="Zharkikh A."/>
            <person name="Troggio M."/>
            <person name="Cartwright D.A."/>
            <person name="Cestaro A."/>
            <person name="Pruss D."/>
            <person name="Pindo M."/>
            <person name="FitzGerald L.M."/>
            <person name="Vezzulli S."/>
            <person name="Reid J."/>
            <person name="Malacarne G."/>
            <person name="Iliev D."/>
            <person name="Coppola G."/>
            <person name="Wardell B."/>
            <person name="Micheletti D."/>
            <person name="Macalma T."/>
            <person name="Facci M."/>
            <person name="Mitchell J.T."/>
            <person name="Perazzolli M."/>
            <person name="Eldredge G."/>
            <person name="Gatto P."/>
            <person name="Oyzerski R."/>
            <person name="Moretto M."/>
            <person name="Gutin N."/>
            <person name="Stefanini M."/>
            <person name="Chen Y."/>
            <person name="Segala C."/>
            <person name="Davenport C."/>
            <person name="Dematte L."/>
            <person name="Mraz A."/>
            <person name="Battilana J."/>
            <person name="Stormo K."/>
            <person name="Costa F."/>
            <person name="Tao Q."/>
            <person name="Si-Ammour A."/>
            <person name="Harkins T."/>
            <person name="Lackey A."/>
            <person name="Perbost C."/>
            <person name="Taillon B."/>
            <person name="Stella A."/>
            <person name="Solovyev V."/>
            <person name="Fawcett J.A."/>
            <person name="Sterck L."/>
            <person name="Vandepoele K."/>
            <person name="Grando S.M."/>
            <person name="Toppo S."/>
            <person name="Moser C."/>
            <person name="Lanchbury J."/>
            <person name="Bogden R."/>
            <person name="Skolnick M."/>
            <person name="Sgaramella V."/>
            <person name="Bhatnagar S.K."/>
            <person name="Fontana P."/>
            <person name="Gutin A."/>
            <person name="Van de Peer Y."/>
            <person name="Salamini F."/>
            <person name="Viola R."/>
        </authorList>
    </citation>
    <scope>NUCLEOTIDE SEQUENCE</scope>
</reference>
<dbReference type="EMBL" id="AM447418">
    <property type="protein sequence ID" value="CAN80816.1"/>
    <property type="molecule type" value="Genomic_DNA"/>
</dbReference>
<evidence type="ECO:0000256" key="1">
    <source>
        <dbReference type="SAM" id="MobiDB-lite"/>
    </source>
</evidence>
<sequence>MKESRVNGPSITELGFMDWSQVEPNNPAMFHWVLRVRNPHQISRAGRPAATTWAKAEREIGSAADAETETTPSDPSATDASSLASSSTPKPPPIPNGFLASEIGSAPVASTGSVDLDGVVFVELEF</sequence>
<dbReference type="AlphaFoldDB" id="A5B5L5"/>
<accession>A5B5L5</accession>
<name>A5B5L5_VITVI</name>
<organism evidence="2">
    <name type="scientific">Vitis vinifera</name>
    <name type="common">Grape</name>
    <dbReference type="NCBI Taxonomy" id="29760"/>
    <lineage>
        <taxon>Eukaryota</taxon>
        <taxon>Viridiplantae</taxon>
        <taxon>Streptophyta</taxon>
        <taxon>Embryophyta</taxon>
        <taxon>Tracheophyta</taxon>
        <taxon>Spermatophyta</taxon>
        <taxon>Magnoliopsida</taxon>
        <taxon>eudicotyledons</taxon>
        <taxon>Gunneridae</taxon>
        <taxon>Pentapetalae</taxon>
        <taxon>rosids</taxon>
        <taxon>Vitales</taxon>
        <taxon>Vitaceae</taxon>
        <taxon>Viteae</taxon>
        <taxon>Vitis</taxon>
    </lineage>
</organism>